<feature type="compositionally biased region" description="Basic and acidic residues" evidence="1">
    <location>
        <begin position="101"/>
        <end position="124"/>
    </location>
</feature>
<protein>
    <submittedName>
        <fullName evidence="2">Uncharacterized protein</fullName>
    </submittedName>
</protein>
<evidence type="ECO:0000256" key="1">
    <source>
        <dbReference type="SAM" id="MobiDB-lite"/>
    </source>
</evidence>
<feature type="non-terminal residue" evidence="2">
    <location>
        <position position="1"/>
    </location>
</feature>
<name>A0A0S4IQU8_BODSA</name>
<evidence type="ECO:0000313" key="2">
    <source>
        <dbReference type="EMBL" id="CUF25262.1"/>
    </source>
</evidence>
<dbReference type="VEuPathDB" id="TriTrypDB:BSAL_60685"/>
<feature type="compositionally biased region" description="Polar residues" evidence="1">
    <location>
        <begin position="139"/>
        <end position="169"/>
    </location>
</feature>
<keyword evidence="3" id="KW-1185">Reference proteome</keyword>
<sequence length="238" mass="27031">EDALYQKLYASLKNRELATKDRTERNSMFARRYPSHAQEESKKQHDHFSLKAAQSDASVEASRLRRQQHFTELASIMKSSNESRINSASERARHHFATVQGEREGKWSNTRQRFDEIRSREQEQRDQIAEMRIIHSNELSFRGTKNSGSISPTSTLRAQTPGSISYFSNNDDETAKTGAVADRLISRILKAANSGKHRRPSEVGSVFESSNCVSSLNTSPSREKPREIDDNATDKTQI</sequence>
<dbReference type="Proteomes" id="UP000051952">
    <property type="component" value="Unassembled WGS sequence"/>
</dbReference>
<feature type="region of interest" description="Disordered" evidence="1">
    <location>
        <begin position="139"/>
        <end position="172"/>
    </location>
</feature>
<dbReference type="EMBL" id="CYKH01000275">
    <property type="protein sequence ID" value="CUF25262.1"/>
    <property type="molecule type" value="Genomic_DNA"/>
</dbReference>
<gene>
    <name evidence="2" type="ORF">BSAL_60685</name>
</gene>
<dbReference type="AlphaFoldDB" id="A0A0S4IQU8"/>
<accession>A0A0S4IQU8</accession>
<evidence type="ECO:0000313" key="3">
    <source>
        <dbReference type="Proteomes" id="UP000051952"/>
    </source>
</evidence>
<organism evidence="2 3">
    <name type="scientific">Bodo saltans</name>
    <name type="common">Flagellated protozoan</name>
    <dbReference type="NCBI Taxonomy" id="75058"/>
    <lineage>
        <taxon>Eukaryota</taxon>
        <taxon>Discoba</taxon>
        <taxon>Euglenozoa</taxon>
        <taxon>Kinetoplastea</taxon>
        <taxon>Metakinetoplastina</taxon>
        <taxon>Eubodonida</taxon>
        <taxon>Bodonidae</taxon>
        <taxon>Bodo</taxon>
    </lineage>
</organism>
<proteinExistence type="predicted"/>
<reference evidence="3" key="1">
    <citation type="submission" date="2015-09" db="EMBL/GenBank/DDBJ databases">
        <authorList>
            <consortium name="Pathogen Informatics"/>
        </authorList>
    </citation>
    <scope>NUCLEOTIDE SEQUENCE [LARGE SCALE GENOMIC DNA]</scope>
    <source>
        <strain evidence="3">Lake Konstanz</strain>
    </source>
</reference>
<feature type="compositionally biased region" description="Basic and acidic residues" evidence="1">
    <location>
        <begin position="221"/>
        <end position="238"/>
    </location>
</feature>
<feature type="region of interest" description="Disordered" evidence="1">
    <location>
        <begin position="33"/>
        <end position="60"/>
    </location>
</feature>
<feature type="region of interest" description="Disordered" evidence="1">
    <location>
        <begin position="99"/>
        <end position="124"/>
    </location>
</feature>
<feature type="region of interest" description="Disordered" evidence="1">
    <location>
        <begin position="193"/>
        <end position="238"/>
    </location>
</feature>
<feature type="compositionally biased region" description="Polar residues" evidence="1">
    <location>
        <begin position="207"/>
        <end position="220"/>
    </location>
</feature>
<feature type="compositionally biased region" description="Basic and acidic residues" evidence="1">
    <location>
        <begin position="37"/>
        <end position="49"/>
    </location>
</feature>